<reference evidence="2" key="2">
    <citation type="submission" date="2011-02" db="EMBL/GenBank/DDBJ databases">
        <authorList>
            <person name="MacLean D."/>
        </authorList>
    </citation>
    <scope>NUCLEOTIDE SEQUENCE</scope>
</reference>
<dbReference type="EMBL" id="FR824053">
    <property type="protein sequence ID" value="CCA15010.1"/>
    <property type="molecule type" value="Genomic_DNA"/>
</dbReference>
<feature type="coiled-coil region" evidence="1">
    <location>
        <begin position="43"/>
        <end position="168"/>
    </location>
</feature>
<dbReference type="AlphaFoldDB" id="F0W1T1"/>
<accession>F0W1T1</accession>
<keyword evidence="1" id="KW-0175">Coiled coil</keyword>
<evidence type="ECO:0000313" key="2">
    <source>
        <dbReference type="EMBL" id="CCA15010.1"/>
    </source>
</evidence>
<dbReference type="HOGENOM" id="CLU_077026_0_0_1"/>
<gene>
    <name evidence="2" type="primary">AlNc14C8G1011</name>
    <name evidence="2" type="ORF">ALNC14_011530</name>
</gene>
<evidence type="ECO:0000256" key="1">
    <source>
        <dbReference type="SAM" id="Coils"/>
    </source>
</evidence>
<reference evidence="2" key="1">
    <citation type="journal article" date="2011" name="PLoS Biol.">
        <title>Gene gain and loss during evolution of obligate parasitism in the white rust pathogen of Arabidopsis thaliana.</title>
        <authorList>
            <person name="Kemen E."/>
            <person name="Gardiner A."/>
            <person name="Schultz-Larsen T."/>
            <person name="Kemen A.C."/>
            <person name="Balmuth A.L."/>
            <person name="Robert-Seilaniantz A."/>
            <person name="Bailey K."/>
            <person name="Holub E."/>
            <person name="Studholme D.J."/>
            <person name="Maclean D."/>
            <person name="Jones J.D."/>
        </authorList>
    </citation>
    <scope>NUCLEOTIDE SEQUENCE</scope>
</reference>
<proteinExistence type="predicted"/>
<protein>
    <submittedName>
        <fullName evidence="2">AlNc14C8G1011 protein</fullName>
    </submittedName>
</protein>
<feature type="coiled-coil region" evidence="1">
    <location>
        <begin position="264"/>
        <end position="312"/>
    </location>
</feature>
<name>F0W1T1_9STRA</name>
<sequence length="314" mass="36146">MQRRKQPTTITPAMMKRVGGGYVLRKTPITPAEQMQPRSISEMARLRRKNEELSRLVSDLTVKLDDSAKEIVQLKETNDDLSCLLADTTKKHLEAVEYIDCANKTIQHLQDQLEASQSRNLQYEIEMEKAVKENEEGRQEFKEWITEHQQAKADMADMAETRSRLEALKAFMEMEGARYHQSDEKLLATDLVDNDIDTSKEELPYTLNDGYFLKERYMEECAYSYDSSTDECAYSQDSSTGLYAYSQCSSTVVCIYSLDHDEGAAALQDQVYTLNEIIDSLRRKVNVVENSLETCEFEKEILQMQLDRLSTKDT</sequence>
<organism evidence="2">
    <name type="scientific">Albugo laibachii Nc14</name>
    <dbReference type="NCBI Taxonomy" id="890382"/>
    <lineage>
        <taxon>Eukaryota</taxon>
        <taxon>Sar</taxon>
        <taxon>Stramenopiles</taxon>
        <taxon>Oomycota</taxon>
        <taxon>Peronosporomycetes</taxon>
        <taxon>Albuginales</taxon>
        <taxon>Albuginaceae</taxon>
        <taxon>Albugo</taxon>
    </lineage>
</organism>